<organism evidence="4 5">
    <name type="scientific">Leptospira ilyithenensis</name>
    <dbReference type="NCBI Taxonomy" id="2484901"/>
    <lineage>
        <taxon>Bacteria</taxon>
        <taxon>Pseudomonadati</taxon>
        <taxon>Spirochaetota</taxon>
        <taxon>Spirochaetia</taxon>
        <taxon>Leptospirales</taxon>
        <taxon>Leptospiraceae</taxon>
        <taxon>Leptospira</taxon>
    </lineage>
</organism>
<feature type="transmembrane region" description="Helical" evidence="1">
    <location>
        <begin position="315"/>
        <end position="335"/>
    </location>
</feature>
<feature type="transmembrane region" description="Helical" evidence="1">
    <location>
        <begin position="193"/>
        <end position="214"/>
    </location>
</feature>
<dbReference type="PROSITE" id="PS50125">
    <property type="entry name" value="GUANYLATE_CYCLASE_2"/>
    <property type="match status" value="1"/>
</dbReference>
<dbReference type="Gene3D" id="2.60.40.2380">
    <property type="match status" value="1"/>
</dbReference>
<dbReference type="Proteomes" id="UP000298264">
    <property type="component" value="Unassembled WGS sequence"/>
</dbReference>
<dbReference type="OrthoDB" id="9805474at2"/>
<keyword evidence="1" id="KW-1133">Transmembrane helix</keyword>
<dbReference type="EMBL" id="RQHV01000032">
    <property type="protein sequence ID" value="TGN13124.1"/>
    <property type="molecule type" value="Genomic_DNA"/>
</dbReference>
<dbReference type="InterPro" id="IPR011623">
    <property type="entry name" value="7TMR_DISM_rcpt_extracell_dom1"/>
</dbReference>
<dbReference type="GO" id="GO:0004016">
    <property type="term" value="F:adenylate cyclase activity"/>
    <property type="evidence" value="ECO:0007669"/>
    <property type="project" value="UniProtKB-ARBA"/>
</dbReference>
<dbReference type="PANTHER" id="PTHR43081:SF1">
    <property type="entry name" value="ADENYLATE CYCLASE, TERMINAL-DIFFERENTIATION SPECIFIC"/>
    <property type="match status" value="1"/>
</dbReference>
<accession>A0A4V6QMU0</accession>
<dbReference type="Pfam" id="PF00211">
    <property type="entry name" value="Guanylate_cyc"/>
    <property type="match status" value="1"/>
</dbReference>
<dbReference type="Gene3D" id="3.30.70.1230">
    <property type="entry name" value="Nucleotide cyclase"/>
    <property type="match status" value="1"/>
</dbReference>
<dbReference type="SMART" id="SM00044">
    <property type="entry name" value="CYCc"/>
    <property type="match status" value="1"/>
</dbReference>
<dbReference type="GO" id="GO:0035556">
    <property type="term" value="P:intracellular signal transduction"/>
    <property type="evidence" value="ECO:0007669"/>
    <property type="project" value="InterPro"/>
</dbReference>
<comment type="caution">
    <text evidence="4">The sequence shown here is derived from an EMBL/GenBank/DDBJ whole genome shotgun (WGS) entry which is preliminary data.</text>
</comment>
<evidence type="ECO:0000259" key="3">
    <source>
        <dbReference type="PROSITE" id="PS50125"/>
    </source>
</evidence>
<feature type="transmembrane region" description="Helical" evidence="1">
    <location>
        <begin position="258"/>
        <end position="277"/>
    </location>
</feature>
<feature type="transmembrane region" description="Helical" evidence="1">
    <location>
        <begin position="221"/>
        <end position="246"/>
    </location>
</feature>
<name>A0A4V6QMU0_9LEPT</name>
<keyword evidence="1" id="KW-0472">Membrane</keyword>
<dbReference type="GO" id="GO:0006171">
    <property type="term" value="P:cAMP biosynthetic process"/>
    <property type="evidence" value="ECO:0007669"/>
    <property type="project" value="TreeGrafter"/>
</dbReference>
<sequence>MNFFLSKSFQTLFFAFVILFTTRVFAESTASIEWKKNLKTLPLSPRATYWEDRNKTETLSSILEKAKTGKDAKSADGKSLGFGYSSSAYWLHWSFQVAEGDEEELWLELVSLIDSIDLHFFYNGKEILSKHTGRILPFSSRLIEHRNFLFQLPFTKPGHYDLVMRFESQGSVLLPLTLWEKETYLEEEEAKTILFGAYFGVMGVVFFYNLFLFFSIKDRSYLYYIFYILFLTLIQSGIWGFTHAYVFPDLPAWADQTFPVSIGLSCTFSLLFARKFVEAKSKMPKLNIYLTILACLSALVILPSFFGYYRLAVTLTLFFAVLNSLTLFGVSSYAWAKGYTQARFFLLGSSVVLVGAIVVGLRNFGILPYHFLTNYSLQIGSVLEAIFLSLSLADRINIVQREKVEIQTRSLEEQKSLAEAFSRFFPSQIIPLLNKSDVRDVSLGDAVDGEVAVLFLDIRGFTSISEKLNPRLTFDFLNAFMRFTAPSIERKSGYIDKYIGDSIMAFFPNSSENALAAAKDMMLGLEEFNRKREETKETPVKIGIGIHYGKVLIGTIGQESRMDGTLIGDTVNTASRLEGKTKELGTTVLLSETAYNKLSSESKASLKSLGELELRGRKEKIAVYGLS</sequence>
<dbReference type="InterPro" id="IPR011622">
    <property type="entry name" value="7TMR_DISM_rcpt_extracell_dom2"/>
</dbReference>
<dbReference type="Pfam" id="PF07695">
    <property type="entry name" value="7TMR-DISM_7TM"/>
    <property type="match status" value="1"/>
</dbReference>
<feature type="domain" description="Guanylate cyclase" evidence="3">
    <location>
        <begin position="452"/>
        <end position="578"/>
    </location>
</feature>
<dbReference type="SUPFAM" id="SSF55073">
    <property type="entry name" value="Nucleotide cyclase"/>
    <property type="match status" value="1"/>
</dbReference>
<gene>
    <name evidence="4" type="ORF">EHS11_04275</name>
</gene>
<evidence type="ECO:0000256" key="1">
    <source>
        <dbReference type="SAM" id="Phobius"/>
    </source>
</evidence>
<dbReference type="PANTHER" id="PTHR43081">
    <property type="entry name" value="ADENYLATE CYCLASE, TERMINAL-DIFFERENTIATION SPECIFIC-RELATED"/>
    <property type="match status" value="1"/>
</dbReference>
<keyword evidence="5" id="KW-1185">Reference proteome</keyword>
<dbReference type="CDD" id="cd07302">
    <property type="entry name" value="CHD"/>
    <property type="match status" value="1"/>
</dbReference>
<proteinExistence type="predicted"/>
<keyword evidence="1" id="KW-0812">Transmembrane</keyword>
<feature type="chain" id="PRO_5020515136" description="Guanylate cyclase domain-containing protein" evidence="2">
    <location>
        <begin position="27"/>
        <end position="627"/>
    </location>
</feature>
<evidence type="ECO:0000256" key="2">
    <source>
        <dbReference type="SAM" id="SignalP"/>
    </source>
</evidence>
<feature type="transmembrane region" description="Helical" evidence="1">
    <location>
        <begin position="344"/>
        <end position="369"/>
    </location>
</feature>
<reference evidence="4" key="1">
    <citation type="journal article" date="2019" name="PLoS Negl. Trop. Dis.">
        <title>Revisiting the worldwide diversity of Leptospira species in the environment.</title>
        <authorList>
            <person name="Vincent A.T."/>
            <person name="Schiettekatte O."/>
            <person name="Bourhy P."/>
            <person name="Veyrier F.J."/>
            <person name="Picardeau M."/>
        </authorList>
    </citation>
    <scope>NUCLEOTIDE SEQUENCE [LARGE SCALE GENOMIC DNA]</scope>
    <source>
        <strain evidence="4">201400974</strain>
    </source>
</reference>
<dbReference type="InterPro" id="IPR001054">
    <property type="entry name" value="A/G_cyclase"/>
</dbReference>
<dbReference type="InterPro" id="IPR029787">
    <property type="entry name" value="Nucleotide_cyclase"/>
</dbReference>
<dbReference type="RefSeq" id="WP_135763180.1">
    <property type="nucleotide sequence ID" value="NZ_RQHV01000032.1"/>
</dbReference>
<dbReference type="InterPro" id="IPR050697">
    <property type="entry name" value="Adenylyl/Guanylyl_Cyclase_3/4"/>
</dbReference>
<feature type="signal peptide" evidence="2">
    <location>
        <begin position="1"/>
        <end position="26"/>
    </location>
</feature>
<dbReference type="AlphaFoldDB" id="A0A4V6QMU0"/>
<protein>
    <recommendedName>
        <fullName evidence="3">Guanylate cyclase domain-containing protein</fullName>
    </recommendedName>
</protein>
<evidence type="ECO:0000313" key="4">
    <source>
        <dbReference type="EMBL" id="TGN13124.1"/>
    </source>
</evidence>
<dbReference type="Pfam" id="PF07696">
    <property type="entry name" value="7TMR-DISMED2"/>
    <property type="match status" value="1"/>
</dbReference>
<evidence type="ECO:0000313" key="5">
    <source>
        <dbReference type="Proteomes" id="UP000298264"/>
    </source>
</evidence>
<keyword evidence="2" id="KW-0732">Signal</keyword>
<feature type="transmembrane region" description="Helical" evidence="1">
    <location>
        <begin position="289"/>
        <end position="309"/>
    </location>
</feature>